<dbReference type="GO" id="GO:0030983">
    <property type="term" value="F:mismatched DNA binding"/>
    <property type="evidence" value="ECO:0007669"/>
    <property type="project" value="InterPro"/>
</dbReference>
<evidence type="ECO:0000256" key="3">
    <source>
        <dbReference type="SAM" id="MobiDB-lite"/>
    </source>
</evidence>
<dbReference type="InterPro" id="IPR036890">
    <property type="entry name" value="HATPase_C_sf"/>
</dbReference>
<dbReference type="Gene3D" id="3.30.1370.100">
    <property type="entry name" value="MutL, C-terminal domain, regulatory subdomain"/>
    <property type="match status" value="1"/>
</dbReference>
<accession>A0A922L2L4</accession>
<name>A0A922L2L4_DERFA</name>
<keyword evidence="7" id="KW-1185">Reference proteome</keyword>
<gene>
    <name evidence="6" type="ORF">DERF_010899</name>
</gene>
<feature type="compositionally biased region" description="Polar residues" evidence="3">
    <location>
        <begin position="441"/>
        <end position="450"/>
    </location>
</feature>
<dbReference type="CDD" id="cd16926">
    <property type="entry name" value="HATPase_MutL-MLH-PMS-like"/>
    <property type="match status" value="1"/>
</dbReference>
<dbReference type="GO" id="GO:0006298">
    <property type="term" value="P:mismatch repair"/>
    <property type="evidence" value="ECO:0007669"/>
    <property type="project" value="InterPro"/>
</dbReference>
<protein>
    <submittedName>
        <fullName evidence="6">Uncharacterized protein</fullName>
    </submittedName>
</protein>
<keyword evidence="2" id="KW-0227">DNA damage</keyword>
<dbReference type="InterPro" id="IPR002099">
    <property type="entry name" value="MutL/Mlh/PMS"/>
</dbReference>
<evidence type="ECO:0000313" key="6">
    <source>
        <dbReference type="EMBL" id="KAH9506156.1"/>
    </source>
</evidence>
<feature type="region of interest" description="Disordered" evidence="3">
    <location>
        <begin position="436"/>
        <end position="466"/>
    </location>
</feature>
<reference evidence="6" key="2">
    <citation type="journal article" date="2022" name="Res Sq">
        <title>Comparative Genomics Reveals Insights into the Divergent Evolution of Astigmatic Mites and Household Pest Adaptations.</title>
        <authorList>
            <person name="Xiong Q."/>
            <person name="Wan A.T.-Y."/>
            <person name="Liu X.-Y."/>
            <person name="Fung C.S.-H."/>
            <person name="Xiao X."/>
            <person name="Malainual N."/>
            <person name="Hou J."/>
            <person name="Wang L."/>
            <person name="Wang M."/>
            <person name="Yang K."/>
            <person name="Cui Y."/>
            <person name="Leung E."/>
            <person name="Nong W."/>
            <person name="Shin S.-K."/>
            <person name="Au S."/>
            <person name="Jeong K.Y."/>
            <person name="Chew F.T."/>
            <person name="Hui J."/>
            <person name="Leung T.F."/>
            <person name="Tungtrongchitr A."/>
            <person name="Zhong N."/>
            <person name="Liu Z."/>
            <person name="Tsui S."/>
        </authorList>
    </citation>
    <scope>NUCLEOTIDE SEQUENCE</scope>
    <source>
        <strain evidence="6">Derf</strain>
        <tissue evidence="6">Whole organism</tissue>
    </source>
</reference>
<dbReference type="GO" id="GO:0140664">
    <property type="term" value="F:ATP-dependent DNA damage sensor activity"/>
    <property type="evidence" value="ECO:0007669"/>
    <property type="project" value="InterPro"/>
</dbReference>
<dbReference type="Pfam" id="PF08676">
    <property type="entry name" value="MutL_C"/>
    <property type="match status" value="1"/>
</dbReference>
<dbReference type="CDD" id="cd03484">
    <property type="entry name" value="MutL_Trans_hPMS_2_like"/>
    <property type="match status" value="1"/>
</dbReference>
<dbReference type="GO" id="GO:0016887">
    <property type="term" value="F:ATP hydrolysis activity"/>
    <property type="evidence" value="ECO:0007669"/>
    <property type="project" value="InterPro"/>
</dbReference>
<dbReference type="AlphaFoldDB" id="A0A922L2L4"/>
<evidence type="ECO:0000259" key="4">
    <source>
        <dbReference type="SMART" id="SM00853"/>
    </source>
</evidence>
<dbReference type="Pfam" id="PF13589">
    <property type="entry name" value="HATPase_c_3"/>
    <property type="match status" value="1"/>
</dbReference>
<sequence>MDIKQLDPQTIRRISSGQVIASMSSALKELIENALDASATSIVIRFIEQGKDSIEVIDNGCGIDADNFDLLCRRNCTSKLLEFDQLNNVRTYGFRGQALNSLCNLCELQIHTRHSNQQIGTMIRFDTNGEIIGRENCARKIGTTVTLANLFKPLPVRRKELCQNLRRSFDRTLAMIYQYCVGIIGFRLSCWHHRSGSYEIIFNNNGQSIQSNIVSIFNYKQFLNLMPFIVDEDAIESGQNQVQISGYISKPDKGCGRSVQDRQYFYINNRPCDLPQLSRQINQMYRQYNRNQYPFVVLRIDTDSQLLDLNCTPDKRTILLANQQYLTRLIERSLIRMFNRDTNEVLMMNQTQTQIRSFLSTDPSTAKCSTPIKPNNHNDGQELSAISQIPPIKKPELILIPEPPSQTATEFKHPFFESLKITSSPIVDIPSIKQPKIKSNVRMNSPSKTADIQHERKKRKQESTTTNDTKIVIINEVEEDESPRNEIIVDVTIDSICNGYRRGGEISNQKQHCSTENQGGTRVRIAKELFGKARIVGQYNLGFIVVRYDDNLFVLDQHALDERFNYEKLLSNPPITRQRMVVAKSLKLSTTSEMLLLDNMEIFQQFGFDFLVDYDRPIGHRVQMTQIPMANRWTANESDVEELIATLFDTPSLVVVNNTTMESNYSRFMFRGLKREIASKACRSSIMIGDFLTRLQMKMLIAKMIDVRNPWHCAHNRPTIRHLISISNFPPL</sequence>
<evidence type="ECO:0000259" key="5">
    <source>
        <dbReference type="SMART" id="SM01340"/>
    </source>
</evidence>
<dbReference type="FunFam" id="3.30.1370.100:FF:000001">
    <property type="entry name" value="Mismatch repair endonuclease pms1, putative"/>
    <property type="match status" value="1"/>
</dbReference>
<dbReference type="GO" id="GO:0005524">
    <property type="term" value="F:ATP binding"/>
    <property type="evidence" value="ECO:0007669"/>
    <property type="project" value="InterPro"/>
</dbReference>
<feature type="domain" description="DNA mismatch repair protein S5" evidence="5">
    <location>
        <begin position="213"/>
        <end position="339"/>
    </location>
</feature>
<dbReference type="SUPFAM" id="SSF54211">
    <property type="entry name" value="Ribosomal protein S5 domain 2-like"/>
    <property type="match status" value="1"/>
</dbReference>
<dbReference type="InterPro" id="IPR014790">
    <property type="entry name" value="MutL_C"/>
</dbReference>
<dbReference type="Gene3D" id="3.30.1540.20">
    <property type="entry name" value="MutL, C-terminal domain, dimerisation subdomain"/>
    <property type="match status" value="1"/>
</dbReference>
<dbReference type="SUPFAM" id="SSF55874">
    <property type="entry name" value="ATPase domain of HSP90 chaperone/DNA topoisomerase II/histidine kinase"/>
    <property type="match status" value="1"/>
</dbReference>
<dbReference type="InterPro" id="IPR037198">
    <property type="entry name" value="MutL_C_sf"/>
</dbReference>
<evidence type="ECO:0000256" key="1">
    <source>
        <dbReference type="ARBA" id="ARBA00006082"/>
    </source>
</evidence>
<evidence type="ECO:0000256" key="2">
    <source>
        <dbReference type="ARBA" id="ARBA00022763"/>
    </source>
</evidence>
<dbReference type="PANTHER" id="PTHR10073">
    <property type="entry name" value="DNA MISMATCH REPAIR PROTEIN MLH, PMS, MUTL"/>
    <property type="match status" value="1"/>
</dbReference>
<organism evidence="6 7">
    <name type="scientific">Dermatophagoides farinae</name>
    <name type="common">American house dust mite</name>
    <dbReference type="NCBI Taxonomy" id="6954"/>
    <lineage>
        <taxon>Eukaryota</taxon>
        <taxon>Metazoa</taxon>
        <taxon>Ecdysozoa</taxon>
        <taxon>Arthropoda</taxon>
        <taxon>Chelicerata</taxon>
        <taxon>Arachnida</taxon>
        <taxon>Acari</taxon>
        <taxon>Acariformes</taxon>
        <taxon>Sarcoptiformes</taxon>
        <taxon>Astigmata</taxon>
        <taxon>Psoroptidia</taxon>
        <taxon>Analgoidea</taxon>
        <taxon>Pyroglyphidae</taxon>
        <taxon>Dermatophagoidinae</taxon>
        <taxon>Dermatophagoides</taxon>
    </lineage>
</organism>
<dbReference type="InterPro" id="IPR014721">
    <property type="entry name" value="Ribsml_uS5_D2-typ_fold_subgr"/>
</dbReference>
<reference evidence="6" key="1">
    <citation type="submission" date="2013-05" db="EMBL/GenBank/DDBJ databases">
        <authorList>
            <person name="Yim A.K.Y."/>
            <person name="Chan T.F."/>
            <person name="Ji K.M."/>
            <person name="Liu X.Y."/>
            <person name="Zhou J.W."/>
            <person name="Li R.Q."/>
            <person name="Yang K.Y."/>
            <person name="Li J."/>
            <person name="Li M."/>
            <person name="Law P.T.W."/>
            <person name="Wu Y.L."/>
            <person name="Cai Z.L."/>
            <person name="Qin H."/>
            <person name="Bao Y."/>
            <person name="Leung R.K.K."/>
            <person name="Ng P.K.S."/>
            <person name="Zou J."/>
            <person name="Zhong X.J."/>
            <person name="Ran P.X."/>
            <person name="Zhong N.S."/>
            <person name="Liu Z.G."/>
            <person name="Tsui S.K.W."/>
        </authorList>
    </citation>
    <scope>NUCLEOTIDE SEQUENCE</scope>
    <source>
        <strain evidence="6">Derf</strain>
        <tissue evidence="6">Whole organism</tissue>
    </source>
</reference>
<dbReference type="SMART" id="SM00853">
    <property type="entry name" value="MutL_C"/>
    <property type="match status" value="1"/>
</dbReference>
<dbReference type="Proteomes" id="UP000790347">
    <property type="component" value="Unassembled WGS sequence"/>
</dbReference>
<dbReference type="InterPro" id="IPR013507">
    <property type="entry name" value="DNA_mismatch_S5_2-like"/>
</dbReference>
<dbReference type="InterPro" id="IPR038973">
    <property type="entry name" value="MutL/Mlh/Pms-like"/>
</dbReference>
<dbReference type="InterPro" id="IPR020568">
    <property type="entry name" value="Ribosomal_Su5_D2-typ_SF"/>
</dbReference>
<dbReference type="SUPFAM" id="SSF118116">
    <property type="entry name" value="DNA mismatch repair protein MutL"/>
    <property type="match status" value="1"/>
</dbReference>
<evidence type="ECO:0000313" key="7">
    <source>
        <dbReference type="Proteomes" id="UP000790347"/>
    </source>
</evidence>
<dbReference type="FunFam" id="3.30.565.10:FF:000017">
    <property type="entry name" value="PMS1 homolog 1, mismatch repair system component"/>
    <property type="match status" value="1"/>
</dbReference>
<dbReference type="Gene3D" id="3.30.565.10">
    <property type="entry name" value="Histidine kinase-like ATPase, C-terminal domain"/>
    <property type="match status" value="1"/>
</dbReference>
<dbReference type="SMART" id="SM01340">
    <property type="entry name" value="DNA_mis_repair"/>
    <property type="match status" value="1"/>
</dbReference>
<comment type="similarity">
    <text evidence="1">Belongs to the DNA mismatch repair MutL/HexB family.</text>
</comment>
<dbReference type="Pfam" id="PF01119">
    <property type="entry name" value="DNA_mis_repair"/>
    <property type="match status" value="1"/>
</dbReference>
<dbReference type="InterPro" id="IPR042120">
    <property type="entry name" value="MutL_C_dimsub"/>
</dbReference>
<dbReference type="Gene3D" id="3.30.230.10">
    <property type="match status" value="1"/>
</dbReference>
<dbReference type="NCBIfam" id="TIGR00585">
    <property type="entry name" value="mutl"/>
    <property type="match status" value="1"/>
</dbReference>
<dbReference type="InterPro" id="IPR042121">
    <property type="entry name" value="MutL_C_regsub"/>
</dbReference>
<dbReference type="GO" id="GO:0032389">
    <property type="term" value="C:MutLalpha complex"/>
    <property type="evidence" value="ECO:0007669"/>
    <property type="project" value="TreeGrafter"/>
</dbReference>
<dbReference type="PANTHER" id="PTHR10073:SF52">
    <property type="entry name" value="MISMATCH REPAIR ENDONUCLEASE PMS2"/>
    <property type="match status" value="1"/>
</dbReference>
<feature type="domain" description="MutL C-terminal dimerisation" evidence="4">
    <location>
        <begin position="535"/>
        <end position="692"/>
    </location>
</feature>
<dbReference type="EMBL" id="ASGP02000005">
    <property type="protein sequence ID" value="KAH9506156.1"/>
    <property type="molecule type" value="Genomic_DNA"/>
</dbReference>
<comment type="caution">
    <text evidence="6">The sequence shown here is derived from an EMBL/GenBank/DDBJ whole genome shotgun (WGS) entry which is preliminary data.</text>
</comment>
<proteinExistence type="inferred from homology"/>